<reference evidence="2 3" key="1">
    <citation type="submission" date="2024-05" db="EMBL/GenBank/DDBJ databases">
        <title>Genetic variation in Jamaican populations of the coffee berry borer (Hypothenemus hampei).</title>
        <authorList>
            <person name="Errbii M."/>
            <person name="Myrie A."/>
        </authorList>
    </citation>
    <scope>NUCLEOTIDE SEQUENCE [LARGE SCALE GENOMIC DNA]</scope>
    <source>
        <strain evidence="2">JA-Hopewell-2020-01-JO</strain>
        <tissue evidence="2">Whole body</tissue>
    </source>
</reference>
<keyword evidence="3" id="KW-1185">Reference proteome</keyword>
<evidence type="ECO:0000313" key="3">
    <source>
        <dbReference type="Proteomes" id="UP001566132"/>
    </source>
</evidence>
<accession>A0ABD1EJC2</accession>
<dbReference type="EMBL" id="JBDJPC010000007">
    <property type="protein sequence ID" value="KAL1494587.1"/>
    <property type="molecule type" value="Genomic_DNA"/>
</dbReference>
<sequence>MVQKLVFIVALVAFCIVSIVNGKAVNVLKEHNVVQCPNATQAVNLLCTKDLSESGKIFQHIKEYIDCPATGVNTKPITCIQVINQMGDDGGDASIVTGGVGYTSVEIELISQTSKGLDYHIDVYTE</sequence>
<gene>
    <name evidence="2" type="ORF">ABEB36_010161</name>
</gene>
<proteinExistence type="predicted"/>
<evidence type="ECO:0000313" key="2">
    <source>
        <dbReference type="EMBL" id="KAL1494587.1"/>
    </source>
</evidence>
<dbReference type="PANTHER" id="PTHR37685">
    <property type="entry name" value="GEO11136P1-RELATED"/>
    <property type="match status" value="1"/>
</dbReference>
<dbReference type="Proteomes" id="UP001566132">
    <property type="component" value="Unassembled WGS sequence"/>
</dbReference>
<feature type="signal peptide" evidence="1">
    <location>
        <begin position="1"/>
        <end position="22"/>
    </location>
</feature>
<dbReference type="PANTHER" id="PTHR37685:SF1">
    <property type="entry name" value="GEO11136P1-RELATED"/>
    <property type="match status" value="1"/>
</dbReference>
<dbReference type="AlphaFoldDB" id="A0ABD1EJC2"/>
<dbReference type="InterPro" id="IPR031734">
    <property type="entry name" value="MBF2"/>
</dbReference>
<protein>
    <submittedName>
        <fullName evidence="2">Uncharacterized protein</fullName>
    </submittedName>
</protein>
<evidence type="ECO:0000256" key="1">
    <source>
        <dbReference type="SAM" id="SignalP"/>
    </source>
</evidence>
<feature type="chain" id="PRO_5044866820" evidence="1">
    <location>
        <begin position="23"/>
        <end position="126"/>
    </location>
</feature>
<name>A0ABD1EJC2_HYPHA</name>
<organism evidence="2 3">
    <name type="scientific">Hypothenemus hampei</name>
    <name type="common">Coffee berry borer</name>
    <dbReference type="NCBI Taxonomy" id="57062"/>
    <lineage>
        <taxon>Eukaryota</taxon>
        <taxon>Metazoa</taxon>
        <taxon>Ecdysozoa</taxon>
        <taxon>Arthropoda</taxon>
        <taxon>Hexapoda</taxon>
        <taxon>Insecta</taxon>
        <taxon>Pterygota</taxon>
        <taxon>Neoptera</taxon>
        <taxon>Endopterygota</taxon>
        <taxon>Coleoptera</taxon>
        <taxon>Polyphaga</taxon>
        <taxon>Cucujiformia</taxon>
        <taxon>Curculionidae</taxon>
        <taxon>Scolytinae</taxon>
        <taxon>Hypothenemus</taxon>
    </lineage>
</organism>
<comment type="caution">
    <text evidence="2">The sequence shown here is derived from an EMBL/GenBank/DDBJ whole genome shotgun (WGS) entry which is preliminary data.</text>
</comment>
<dbReference type="Pfam" id="PF15868">
    <property type="entry name" value="MBF2"/>
    <property type="match status" value="1"/>
</dbReference>
<keyword evidence="1" id="KW-0732">Signal</keyword>